<organism evidence="8 9">
    <name type="scientific">Allosaccharopolyspora coralli</name>
    <dbReference type="NCBI Taxonomy" id="2665642"/>
    <lineage>
        <taxon>Bacteria</taxon>
        <taxon>Bacillati</taxon>
        <taxon>Actinomycetota</taxon>
        <taxon>Actinomycetes</taxon>
        <taxon>Pseudonocardiales</taxon>
        <taxon>Pseudonocardiaceae</taxon>
        <taxon>Allosaccharopolyspora</taxon>
    </lineage>
</organism>
<evidence type="ECO:0000256" key="2">
    <source>
        <dbReference type="ARBA" id="ARBA00009399"/>
    </source>
</evidence>
<keyword evidence="5 6" id="KW-0472">Membrane</keyword>
<evidence type="ECO:0000256" key="6">
    <source>
        <dbReference type="SAM" id="Phobius"/>
    </source>
</evidence>
<dbReference type="RefSeq" id="WP_154075092.1">
    <property type="nucleotide sequence ID" value="NZ_CP045929.1"/>
</dbReference>
<dbReference type="GO" id="GO:0000271">
    <property type="term" value="P:polysaccharide biosynthetic process"/>
    <property type="evidence" value="ECO:0007669"/>
    <property type="project" value="InterPro"/>
</dbReference>
<dbReference type="AlphaFoldDB" id="A0A5Q3Q2B1"/>
<comment type="similarity">
    <text evidence="2">Belongs to the GtrA family.</text>
</comment>
<evidence type="ECO:0000313" key="8">
    <source>
        <dbReference type="EMBL" id="QGK68483.1"/>
    </source>
</evidence>
<keyword evidence="3 6" id="KW-0812">Transmembrane</keyword>
<sequence>MRTVDEGVSPRTLSLRQQLVRFVLIGSTCAVIDAGTYSIFLAAGAPSFGSKTAGFILGTTASYLVNRRFTFNSDSNGHSVMTVALFAAVYLATLAVNVGSNELLLGVLPTVPITDGELVRYALSWVIAQALSTILNFILLRTVVFRH</sequence>
<dbReference type="Pfam" id="PF04138">
    <property type="entry name" value="GtrA_DPMS_TM"/>
    <property type="match status" value="1"/>
</dbReference>
<evidence type="ECO:0000256" key="4">
    <source>
        <dbReference type="ARBA" id="ARBA00022989"/>
    </source>
</evidence>
<name>A0A5Q3Q2B1_9PSEU</name>
<evidence type="ECO:0000256" key="1">
    <source>
        <dbReference type="ARBA" id="ARBA00004141"/>
    </source>
</evidence>
<feature type="transmembrane region" description="Helical" evidence="6">
    <location>
        <begin position="118"/>
        <end position="140"/>
    </location>
</feature>
<evidence type="ECO:0000313" key="9">
    <source>
        <dbReference type="Proteomes" id="UP000371041"/>
    </source>
</evidence>
<evidence type="ECO:0000259" key="7">
    <source>
        <dbReference type="Pfam" id="PF04138"/>
    </source>
</evidence>
<dbReference type="InterPro" id="IPR007267">
    <property type="entry name" value="GtrA_DPMS_TM"/>
</dbReference>
<dbReference type="GO" id="GO:0005886">
    <property type="term" value="C:plasma membrane"/>
    <property type="evidence" value="ECO:0007669"/>
    <property type="project" value="TreeGrafter"/>
</dbReference>
<keyword evidence="9" id="KW-1185">Reference proteome</keyword>
<feature type="transmembrane region" description="Helical" evidence="6">
    <location>
        <begin position="78"/>
        <end position="98"/>
    </location>
</feature>
<dbReference type="KEGG" id="sace:GIY23_01955"/>
<proteinExistence type="inferred from homology"/>
<reference evidence="9" key="1">
    <citation type="submission" date="2019-11" db="EMBL/GenBank/DDBJ databases">
        <title>The complete genome sequence of Saccharopolyspora sp. E2A.</title>
        <authorList>
            <person name="Zhang G."/>
        </authorList>
    </citation>
    <scope>NUCLEOTIDE SEQUENCE [LARGE SCALE GENOMIC DNA]</scope>
    <source>
        <strain evidence="9">E2A</strain>
    </source>
</reference>
<evidence type="ECO:0000256" key="3">
    <source>
        <dbReference type="ARBA" id="ARBA00022692"/>
    </source>
</evidence>
<feature type="domain" description="GtrA/DPMS transmembrane" evidence="7">
    <location>
        <begin position="21"/>
        <end position="145"/>
    </location>
</feature>
<dbReference type="EMBL" id="CP045929">
    <property type="protein sequence ID" value="QGK68483.1"/>
    <property type="molecule type" value="Genomic_DNA"/>
</dbReference>
<gene>
    <name evidence="8" type="ORF">GIY23_01955</name>
</gene>
<keyword evidence="4 6" id="KW-1133">Transmembrane helix</keyword>
<dbReference type="Proteomes" id="UP000371041">
    <property type="component" value="Chromosome"/>
</dbReference>
<feature type="transmembrane region" description="Helical" evidence="6">
    <location>
        <begin position="48"/>
        <end position="66"/>
    </location>
</feature>
<comment type="subcellular location">
    <subcellularLocation>
        <location evidence="1">Membrane</location>
        <topology evidence="1">Multi-pass membrane protein</topology>
    </subcellularLocation>
</comment>
<accession>A0A5Q3Q2B1</accession>
<evidence type="ECO:0000256" key="5">
    <source>
        <dbReference type="ARBA" id="ARBA00023136"/>
    </source>
</evidence>
<feature type="transmembrane region" description="Helical" evidence="6">
    <location>
        <begin position="20"/>
        <end position="42"/>
    </location>
</feature>
<dbReference type="PANTHER" id="PTHR38459:SF6">
    <property type="entry name" value="ARABINOGALACTAN BIOSYNTHESIS RECRUITING PROTEIN RV3789"/>
    <property type="match status" value="1"/>
</dbReference>
<dbReference type="InterPro" id="IPR051401">
    <property type="entry name" value="GtrA_CellWall_Glycosyl"/>
</dbReference>
<dbReference type="PANTHER" id="PTHR38459">
    <property type="entry name" value="PROPHAGE BACTOPRENOL-LINKED GLUCOSE TRANSLOCASE HOMOLOG"/>
    <property type="match status" value="1"/>
</dbReference>
<protein>
    <submittedName>
        <fullName evidence="8">GtrA family protein</fullName>
    </submittedName>
</protein>